<feature type="active site" evidence="7">
    <location>
        <position position="138"/>
    </location>
</feature>
<dbReference type="EC" id="3.4.21.-" evidence="8"/>
<keyword evidence="3 8" id="KW-0378">Hydrolase</keyword>
<gene>
    <name evidence="10" type="ORF">AWRI3580_g1886</name>
</gene>
<keyword evidence="8 10" id="KW-0645">Protease</keyword>
<dbReference type="Pfam" id="PF10502">
    <property type="entry name" value="Peptidase_S26"/>
    <property type="match status" value="1"/>
</dbReference>
<evidence type="ECO:0000256" key="2">
    <source>
        <dbReference type="ARBA" id="ARBA00022792"/>
    </source>
</evidence>
<accession>A0A1E5RQD3</accession>
<dbReference type="OrthoDB" id="308440at2759"/>
<reference evidence="11" key="1">
    <citation type="journal article" date="2016" name="Genome Announc.">
        <title>Genome sequences of three species of Hanseniaspora isolated from spontaneous wine fermentations.</title>
        <authorList>
            <person name="Sternes P.R."/>
            <person name="Lee D."/>
            <person name="Kutyna D.R."/>
            <person name="Borneman A.R."/>
        </authorList>
    </citation>
    <scope>NUCLEOTIDE SEQUENCE [LARGE SCALE GENOMIC DNA]</scope>
    <source>
        <strain evidence="11">AWRI3580</strain>
    </source>
</reference>
<dbReference type="InterPro" id="IPR000223">
    <property type="entry name" value="Pept_S26A_signal_pept_1"/>
</dbReference>
<dbReference type="NCBIfam" id="TIGR02227">
    <property type="entry name" value="sigpep_I_bact"/>
    <property type="match status" value="1"/>
</dbReference>
<dbReference type="Proteomes" id="UP000095358">
    <property type="component" value="Unassembled WGS sequence"/>
</dbReference>
<feature type="active site" evidence="7">
    <location>
        <position position="35"/>
    </location>
</feature>
<dbReference type="GO" id="GO:0006627">
    <property type="term" value="P:protein processing involved in protein targeting to mitochondrion"/>
    <property type="evidence" value="ECO:0007669"/>
    <property type="project" value="TreeGrafter"/>
</dbReference>
<keyword evidence="4 8" id="KW-0496">Mitochondrion</keyword>
<evidence type="ECO:0000256" key="4">
    <source>
        <dbReference type="ARBA" id="ARBA00023128"/>
    </source>
</evidence>
<evidence type="ECO:0000256" key="5">
    <source>
        <dbReference type="ARBA" id="ARBA00023136"/>
    </source>
</evidence>
<evidence type="ECO:0000313" key="11">
    <source>
        <dbReference type="Proteomes" id="UP000095358"/>
    </source>
</evidence>
<sequence length="262" mass="30297">MKDSYKKAIKTISALCAIQLVHQHVISLNPSKGESMLPTLEPKNDWILIWKFSLQSKEKKSMNEKIKDMVELCEQNDLSKTDIKALKSLIKQGYEPYTEEYNTKKQGLLRQFSVPDMLKVGDVVVLKKPTDETYRVCKRIMAKEGDVIMFEPTSGSKLASVAYQVKEKKENNETYTKQEIEYGVKQLDDNYLLNEEFENKFIRVPKGHVWVTGDNPNFSVDSRSYGFVPIGLIEGKVLYHIHYDSLSKGFQKMFNLYEDIDE</sequence>
<dbReference type="PRINTS" id="PR00727">
    <property type="entry name" value="LEADERPTASE"/>
</dbReference>
<organism evidence="10 11">
    <name type="scientific">Hanseniaspora uvarum</name>
    <name type="common">Yeast</name>
    <name type="synonym">Kloeckera apiculata</name>
    <dbReference type="NCBI Taxonomy" id="29833"/>
    <lineage>
        <taxon>Eukaryota</taxon>
        <taxon>Fungi</taxon>
        <taxon>Dikarya</taxon>
        <taxon>Ascomycota</taxon>
        <taxon>Saccharomycotina</taxon>
        <taxon>Saccharomycetes</taxon>
        <taxon>Saccharomycodales</taxon>
        <taxon>Saccharomycodaceae</taxon>
        <taxon>Hanseniaspora</taxon>
    </lineage>
</organism>
<dbReference type="InterPro" id="IPR019533">
    <property type="entry name" value="Peptidase_S26"/>
</dbReference>
<dbReference type="Gene3D" id="2.10.109.10">
    <property type="entry name" value="Umud Fragment, subunit A"/>
    <property type="match status" value="1"/>
</dbReference>
<dbReference type="VEuPathDB" id="FungiDB:AWRI3580_g1886"/>
<dbReference type="PANTHER" id="PTHR12383">
    <property type="entry name" value="PROTEASE FAMILY S26 MITOCHONDRIAL INNER MEMBRANE PROTEASE-RELATED"/>
    <property type="match status" value="1"/>
</dbReference>
<feature type="unsure residue" description="D or N" evidence="10">
    <location>
        <position position="77"/>
    </location>
</feature>
<proteinExistence type="inferred from homology"/>
<comment type="caution">
    <text evidence="10">The sequence shown here is derived from an EMBL/GenBank/DDBJ whole genome shotgun (WGS) entry which is preliminary data.</text>
</comment>
<dbReference type="GO" id="GO:0004252">
    <property type="term" value="F:serine-type endopeptidase activity"/>
    <property type="evidence" value="ECO:0007669"/>
    <property type="project" value="InterPro"/>
</dbReference>
<comment type="subcellular location">
    <subcellularLocation>
        <location evidence="1 8">Mitochondrion inner membrane</location>
    </subcellularLocation>
</comment>
<evidence type="ECO:0000256" key="7">
    <source>
        <dbReference type="PIRSR" id="PIRSR600223-1"/>
    </source>
</evidence>
<evidence type="ECO:0000259" key="9">
    <source>
        <dbReference type="Pfam" id="PF10502"/>
    </source>
</evidence>
<dbReference type="AlphaFoldDB" id="A0A1E5RQD3"/>
<keyword evidence="11" id="KW-1185">Reference proteome</keyword>
<dbReference type="InterPro" id="IPR052064">
    <property type="entry name" value="Mito_IMP1_subunit"/>
</dbReference>
<dbReference type="PANTHER" id="PTHR12383:SF16">
    <property type="entry name" value="MITOCHONDRIAL INNER MEMBRANE PROTEASE SUBUNIT 1"/>
    <property type="match status" value="1"/>
</dbReference>
<evidence type="ECO:0000256" key="3">
    <source>
        <dbReference type="ARBA" id="ARBA00022801"/>
    </source>
</evidence>
<evidence type="ECO:0000256" key="6">
    <source>
        <dbReference type="ARBA" id="ARBA00038445"/>
    </source>
</evidence>
<protein>
    <recommendedName>
        <fullName evidence="8">Mitochondrial inner membrane protease subunit</fullName>
        <ecNumber evidence="8">3.4.21.-</ecNumber>
    </recommendedName>
</protein>
<dbReference type="InterPro" id="IPR036286">
    <property type="entry name" value="LexA/Signal_pep-like_sf"/>
</dbReference>
<name>A0A1E5RQD3_HANUV</name>
<dbReference type="SUPFAM" id="SSF51306">
    <property type="entry name" value="LexA/Signal peptidase"/>
    <property type="match status" value="1"/>
</dbReference>
<evidence type="ECO:0000256" key="1">
    <source>
        <dbReference type="ARBA" id="ARBA00004273"/>
    </source>
</evidence>
<keyword evidence="5" id="KW-0472">Membrane</keyword>
<dbReference type="GO" id="GO:0042720">
    <property type="term" value="C:mitochondrial inner membrane peptidase complex"/>
    <property type="evidence" value="ECO:0007669"/>
    <property type="project" value="TreeGrafter"/>
</dbReference>
<evidence type="ECO:0000313" key="10">
    <source>
        <dbReference type="EMBL" id="OEJ88913.1"/>
    </source>
</evidence>
<comment type="similarity">
    <text evidence="6">Belongs to the peptidase S26 family. IMP1 subfamily.</text>
</comment>
<dbReference type="STRING" id="29833.A0A1E5RQD3"/>
<evidence type="ECO:0000256" key="8">
    <source>
        <dbReference type="RuleBase" id="RU362041"/>
    </source>
</evidence>
<keyword evidence="2 8" id="KW-0999">Mitochondrion inner membrane</keyword>
<feature type="domain" description="Peptidase S26" evidence="9">
    <location>
        <begin position="11"/>
        <end position="237"/>
    </location>
</feature>
<dbReference type="GO" id="GO:0006465">
    <property type="term" value="P:signal peptide processing"/>
    <property type="evidence" value="ECO:0007669"/>
    <property type="project" value="InterPro"/>
</dbReference>
<dbReference type="CDD" id="cd06530">
    <property type="entry name" value="S26_SPase_I"/>
    <property type="match status" value="1"/>
</dbReference>
<dbReference type="EMBL" id="LPNN01000004">
    <property type="protein sequence ID" value="OEJ88913.1"/>
    <property type="molecule type" value="Genomic_DNA"/>
</dbReference>